<keyword evidence="8" id="KW-0325">Glycoprotein</keyword>
<keyword evidence="11" id="KW-1185">Reference proteome</keyword>
<dbReference type="Gene3D" id="1.20.930.40">
    <property type="entry name" value="Transferrin receptor-like, dimerisation domain"/>
    <property type="match status" value="1"/>
</dbReference>
<dbReference type="SUPFAM" id="SSF52025">
    <property type="entry name" value="PA domain"/>
    <property type="match status" value="1"/>
</dbReference>
<dbReference type="SUPFAM" id="SSF47672">
    <property type="entry name" value="Transferrin receptor-like dimerisation domain"/>
    <property type="match status" value="1"/>
</dbReference>
<comment type="similarity">
    <text evidence="2">Belongs to the peptidase M28 family. M28B subfamily.</text>
</comment>
<keyword evidence="4" id="KW-0479">Metal-binding</keyword>
<dbReference type="Proteomes" id="UP001249851">
    <property type="component" value="Unassembled WGS sequence"/>
</dbReference>
<dbReference type="PANTHER" id="PTHR10404:SF78">
    <property type="entry name" value="N-ACETYLATED ALPHA-LINKED ACIDIC DIPEPTIDASE 2"/>
    <property type="match status" value="1"/>
</dbReference>
<evidence type="ECO:0000256" key="3">
    <source>
        <dbReference type="ARBA" id="ARBA00022670"/>
    </source>
</evidence>
<dbReference type="SUPFAM" id="SSF53187">
    <property type="entry name" value="Zn-dependent exopeptidases"/>
    <property type="match status" value="1"/>
</dbReference>
<name>A0AAD9QMC4_ACRCE</name>
<dbReference type="AlphaFoldDB" id="A0AAD9QMC4"/>
<evidence type="ECO:0000256" key="7">
    <source>
        <dbReference type="ARBA" id="ARBA00023049"/>
    </source>
</evidence>
<keyword evidence="5" id="KW-0378">Hydrolase</keyword>
<comment type="caution">
    <text evidence="10">The sequence shown here is derived from an EMBL/GenBank/DDBJ whole genome shotgun (WGS) entry which is preliminary data.</text>
</comment>
<feature type="domain" description="Transferrin receptor-like dimerisation" evidence="9">
    <location>
        <begin position="293"/>
        <end position="408"/>
    </location>
</feature>
<sequence>MQGNVEPLEQCFTLIPADYSPAGINYTFPKIWWLPGTGTQRGTVALGDRDPLTPMLPAIDGIYRLNRNETNTLARIPAQVITYNDAVEFLKRLGEHIKRPALQNKQVVVLRMAFRARKVLGTFEKRAPGQDTPSEWVGGLKIKYNFGPGFIASTLKVTLEVNNEFVTKPAINVIGTIIGSEEPDPMVLVGNHRDAWVFAGVDPSSGTAESMFSKDPYGKDEEGSLFENWARKYPSASEPGKPSLGLLGAGSNYAPFYRALICDTPLKAWKEAFILISGRIVLEAADIPLLPFNLTDLEKAIKGDLKNVDAFEKRKAMGTDFNNFAQLRMLNDQMMSLERAFIWPNGLPGRVLTRQVLFAPQMHNFYGSATFPGITDALFDIEKTNDWKEVKLQVSIAITCVREAAKFLLPVDE</sequence>
<evidence type="ECO:0000256" key="2">
    <source>
        <dbReference type="ARBA" id="ARBA00005634"/>
    </source>
</evidence>
<dbReference type="GO" id="GO:0006508">
    <property type="term" value="P:proteolysis"/>
    <property type="evidence" value="ECO:0007669"/>
    <property type="project" value="UniProtKB-KW"/>
</dbReference>
<accession>A0AAD9QMC4</accession>
<dbReference type="GO" id="GO:0004180">
    <property type="term" value="F:carboxypeptidase activity"/>
    <property type="evidence" value="ECO:0007669"/>
    <property type="project" value="UniProtKB-KW"/>
</dbReference>
<dbReference type="InterPro" id="IPR046450">
    <property type="entry name" value="PA_dom_sf"/>
</dbReference>
<protein>
    <submittedName>
        <fullName evidence="10">Glutamate carboxypeptidase 2</fullName>
    </submittedName>
</protein>
<dbReference type="EMBL" id="JARQWQ010000024">
    <property type="protein sequence ID" value="KAK2563906.1"/>
    <property type="molecule type" value="Genomic_DNA"/>
</dbReference>
<dbReference type="FunFam" id="1.20.930.40:FF:000001">
    <property type="entry name" value="N-acetylated-alpha-linked acidic dipeptidase 2"/>
    <property type="match status" value="1"/>
</dbReference>
<gene>
    <name evidence="10" type="ORF">P5673_012917</name>
</gene>
<evidence type="ECO:0000259" key="9">
    <source>
        <dbReference type="Pfam" id="PF04253"/>
    </source>
</evidence>
<evidence type="ECO:0000256" key="4">
    <source>
        <dbReference type="ARBA" id="ARBA00022723"/>
    </source>
</evidence>
<keyword evidence="7" id="KW-0482">Metalloprotease</keyword>
<evidence type="ECO:0000256" key="8">
    <source>
        <dbReference type="ARBA" id="ARBA00023180"/>
    </source>
</evidence>
<reference evidence="10" key="1">
    <citation type="journal article" date="2023" name="G3 (Bethesda)">
        <title>Whole genome assembly and annotation of the endangered Caribbean coral Acropora cervicornis.</title>
        <authorList>
            <person name="Selwyn J.D."/>
            <person name="Vollmer S.V."/>
        </authorList>
    </citation>
    <scope>NUCLEOTIDE SEQUENCE</scope>
    <source>
        <strain evidence="10">K2</strain>
    </source>
</reference>
<evidence type="ECO:0000313" key="10">
    <source>
        <dbReference type="EMBL" id="KAK2563906.1"/>
    </source>
</evidence>
<keyword evidence="3" id="KW-0645">Protease</keyword>
<proteinExistence type="inferred from homology"/>
<dbReference type="Gene3D" id="3.40.630.10">
    <property type="entry name" value="Zn peptidases"/>
    <property type="match status" value="1"/>
</dbReference>
<dbReference type="InterPro" id="IPR007365">
    <property type="entry name" value="TFR-like_dimer_dom"/>
</dbReference>
<comment type="cofactor">
    <cofactor evidence="1">
        <name>Zn(2+)</name>
        <dbReference type="ChEBI" id="CHEBI:29105"/>
    </cofactor>
</comment>
<dbReference type="Gene3D" id="3.50.30.30">
    <property type="match status" value="1"/>
</dbReference>
<keyword evidence="10" id="KW-0121">Carboxypeptidase</keyword>
<dbReference type="GO" id="GO:0008237">
    <property type="term" value="F:metallopeptidase activity"/>
    <property type="evidence" value="ECO:0007669"/>
    <property type="project" value="UniProtKB-KW"/>
</dbReference>
<evidence type="ECO:0000256" key="5">
    <source>
        <dbReference type="ARBA" id="ARBA00022801"/>
    </source>
</evidence>
<dbReference type="PANTHER" id="PTHR10404">
    <property type="entry name" value="N-ACETYLATED-ALPHA-LINKED ACIDIC DIPEPTIDASE"/>
    <property type="match status" value="1"/>
</dbReference>
<evidence type="ECO:0000313" key="11">
    <source>
        <dbReference type="Proteomes" id="UP001249851"/>
    </source>
</evidence>
<dbReference type="InterPro" id="IPR036757">
    <property type="entry name" value="TFR-like_dimer_dom_sf"/>
</dbReference>
<evidence type="ECO:0000256" key="6">
    <source>
        <dbReference type="ARBA" id="ARBA00022833"/>
    </source>
</evidence>
<reference evidence="10" key="2">
    <citation type="journal article" date="2023" name="Science">
        <title>Genomic signatures of disease resistance in endangered staghorn corals.</title>
        <authorList>
            <person name="Vollmer S.V."/>
            <person name="Selwyn J.D."/>
            <person name="Despard B.A."/>
            <person name="Roesel C.L."/>
        </authorList>
    </citation>
    <scope>NUCLEOTIDE SEQUENCE</scope>
    <source>
        <strain evidence="10">K2</strain>
    </source>
</reference>
<evidence type="ECO:0000256" key="1">
    <source>
        <dbReference type="ARBA" id="ARBA00001947"/>
    </source>
</evidence>
<organism evidence="10 11">
    <name type="scientific">Acropora cervicornis</name>
    <name type="common">Staghorn coral</name>
    <dbReference type="NCBI Taxonomy" id="6130"/>
    <lineage>
        <taxon>Eukaryota</taxon>
        <taxon>Metazoa</taxon>
        <taxon>Cnidaria</taxon>
        <taxon>Anthozoa</taxon>
        <taxon>Hexacorallia</taxon>
        <taxon>Scleractinia</taxon>
        <taxon>Astrocoeniina</taxon>
        <taxon>Acroporidae</taxon>
        <taxon>Acropora</taxon>
    </lineage>
</organism>
<dbReference type="InterPro" id="IPR039373">
    <property type="entry name" value="Peptidase_M28B"/>
</dbReference>
<dbReference type="Pfam" id="PF04253">
    <property type="entry name" value="TFR_dimer"/>
    <property type="match status" value="1"/>
</dbReference>
<dbReference type="GO" id="GO:0046872">
    <property type="term" value="F:metal ion binding"/>
    <property type="evidence" value="ECO:0007669"/>
    <property type="project" value="UniProtKB-KW"/>
</dbReference>
<keyword evidence="6" id="KW-0862">Zinc</keyword>